<proteinExistence type="predicted"/>
<dbReference type="AlphaFoldDB" id="A0A854DMC5"/>
<sequence length="117" mass="12752">MPCDRRQSGSVRRCICATRPGLRRQRADRRASADPGLAGDGVVAALARSALRSGLAARQSGRAGYAAQRWGRLRGLNAAALQRMRDYLVFDLEPARRDFGYAPRAFRPVPEELGIGA</sequence>
<protein>
    <submittedName>
        <fullName evidence="1">Uncharacterized protein</fullName>
    </submittedName>
</protein>
<name>A0A854DMC5_XANOO</name>
<evidence type="ECO:0000313" key="1">
    <source>
        <dbReference type="EMBL" id="OLG92963.1"/>
    </source>
</evidence>
<accession>A0A854DMC5</accession>
<comment type="caution">
    <text evidence="1">The sequence shown here is derived from an EMBL/GenBank/DDBJ whole genome shotgun (WGS) entry which is preliminary data.</text>
</comment>
<gene>
    <name evidence="1" type="ORF">BXO512_06360</name>
</gene>
<dbReference type="EMBL" id="JXEA01000068">
    <property type="protein sequence ID" value="OLG92963.1"/>
    <property type="molecule type" value="Genomic_DNA"/>
</dbReference>
<organism evidence="1">
    <name type="scientific">Xanthomonas oryzae pv. oryzae</name>
    <dbReference type="NCBI Taxonomy" id="64187"/>
    <lineage>
        <taxon>Bacteria</taxon>
        <taxon>Pseudomonadati</taxon>
        <taxon>Pseudomonadota</taxon>
        <taxon>Gammaproteobacteria</taxon>
        <taxon>Lysobacterales</taxon>
        <taxon>Lysobacteraceae</taxon>
        <taxon>Xanthomonas</taxon>
    </lineage>
</organism>
<reference evidence="1" key="1">
    <citation type="submission" date="2015-01" db="EMBL/GenBank/DDBJ databases">
        <title>Population genomics of rice bacterial leaf blight strains from India.</title>
        <authorList>
            <person name="Midha S."/>
            <person name="Anil M.G."/>
            <person name="Mishra D."/>
            <person name="Brahma K."/>
            <person name="Laha G.S."/>
            <person name="Sundaram R.M."/>
            <person name="Sonti R.V."/>
            <person name="Patil P.B."/>
        </authorList>
    </citation>
    <scope>NUCLEOTIDE SEQUENCE</scope>
    <source>
        <strain evidence="1">BXO512</strain>
    </source>
</reference>